<evidence type="ECO:0000313" key="1">
    <source>
        <dbReference type="EMBL" id="MDG0860326.1"/>
    </source>
</evidence>
<accession>A0A9X4LAM2</accession>
<dbReference type="AlphaFoldDB" id="A0A9X4LAM2"/>
<proteinExistence type="predicted"/>
<organism evidence="1 2">
    <name type="scientific">Staphylococcus equorum</name>
    <dbReference type="NCBI Taxonomy" id="246432"/>
    <lineage>
        <taxon>Bacteria</taxon>
        <taxon>Bacillati</taxon>
        <taxon>Bacillota</taxon>
        <taxon>Bacilli</taxon>
        <taxon>Bacillales</taxon>
        <taxon>Staphylococcaceae</taxon>
        <taxon>Staphylococcus</taxon>
    </lineage>
</organism>
<sequence>MVNKNQLTNDILEGIEKYSDAVINHKGAVLERENLIALSYAYDVLKDKKYCNDDCGISTAQLSKSSLMKKYNTGKL</sequence>
<dbReference type="EMBL" id="JAMBPX010000011">
    <property type="protein sequence ID" value="MDG0860326.1"/>
    <property type="molecule type" value="Genomic_DNA"/>
</dbReference>
<dbReference type="Proteomes" id="UP001152302">
    <property type="component" value="Unassembled WGS sequence"/>
</dbReference>
<evidence type="ECO:0000313" key="2">
    <source>
        <dbReference type="Proteomes" id="UP001152302"/>
    </source>
</evidence>
<comment type="caution">
    <text evidence="1">The sequence shown here is derived from an EMBL/GenBank/DDBJ whole genome shotgun (WGS) entry which is preliminary data.</text>
</comment>
<dbReference type="RefSeq" id="WP_277595844.1">
    <property type="nucleotide sequence ID" value="NZ_JAMBPX010000011.1"/>
</dbReference>
<name>A0A9X4LAM2_9STAP</name>
<protein>
    <submittedName>
        <fullName evidence="1">Uncharacterized protein</fullName>
    </submittedName>
</protein>
<gene>
    <name evidence="1" type="ORF">M4L21_13415</name>
</gene>
<reference evidence="1" key="1">
    <citation type="submission" date="2022-05" db="EMBL/GenBank/DDBJ databases">
        <title>Comparative genomics of Staphylococcus equorum isolates.</title>
        <authorList>
            <person name="Luelf R.H."/>
        </authorList>
    </citation>
    <scope>NUCLEOTIDE SEQUENCE</scope>
    <source>
        <strain evidence="1">TMW 2.2343</strain>
    </source>
</reference>